<dbReference type="KEGG" id="elux:BTN50_0272"/>
<evidence type="ECO:0000313" key="8">
    <source>
        <dbReference type="EMBL" id="ATF08810.1"/>
    </source>
</evidence>
<dbReference type="InterPro" id="IPR025963">
    <property type="entry name" value="FLgD_Tudor"/>
</dbReference>
<dbReference type="InterPro" id="IPR025965">
    <property type="entry name" value="FlgD/Vpr_Ig-like"/>
</dbReference>
<dbReference type="RefSeq" id="WP_096618719.1">
    <property type="nucleotide sequence ID" value="NZ_CP020660.1"/>
</dbReference>
<dbReference type="OrthoDB" id="9785233at2"/>
<keyword evidence="9" id="KW-1185">Reference proteome</keyword>
<evidence type="ECO:0000256" key="4">
    <source>
        <dbReference type="ARBA" id="ARBA00024746"/>
    </source>
</evidence>
<gene>
    <name evidence="8" type="ORF">BTN50_0272</name>
</gene>
<evidence type="ECO:0000256" key="5">
    <source>
        <dbReference type="RuleBase" id="RU362076"/>
    </source>
</evidence>
<evidence type="ECO:0000313" key="9">
    <source>
        <dbReference type="Proteomes" id="UP000218160"/>
    </source>
</evidence>
<dbReference type="Pfam" id="PF03963">
    <property type="entry name" value="FlgD"/>
    <property type="match status" value="1"/>
</dbReference>
<dbReference type="InterPro" id="IPR005648">
    <property type="entry name" value="FlgD"/>
</dbReference>
<keyword evidence="8" id="KW-0966">Cell projection</keyword>
<organism evidence="8 9">
    <name type="scientific">Candidatus Enterovibrio altilux</name>
    <dbReference type="NCBI Taxonomy" id="1927128"/>
    <lineage>
        <taxon>Bacteria</taxon>
        <taxon>Pseudomonadati</taxon>
        <taxon>Pseudomonadota</taxon>
        <taxon>Gammaproteobacteria</taxon>
        <taxon>Vibrionales</taxon>
        <taxon>Vibrionaceae</taxon>
        <taxon>Enterovibrio</taxon>
    </lineage>
</organism>
<dbReference type="Pfam" id="PF13861">
    <property type="entry name" value="FLgD_tudor"/>
    <property type="match status" value="1"/>
</dbReference>
<comment type="similarity">
    <text evidence="1 5">Belongs to the FlgD family.</text>
</comment>
<evidence type="ECO:0000256" key="3">
    <source>
        <dbReference type="ARBA" id="ARBA00022795"/>
    </source>
</evidence>
<feature type="domain" description="FlgD/Vpr Ig-like" evidence="6">
    <location>
        <begin position="129"/>
        <end position="189"/>
    </location>
</feature>
<dbReference type="Gene3D" id="2.60.40.4070">
    <property type="match status" value="1"/>
</dbReference>
<accession>A0A291B730</accession>
<sequence>MNMIDGVGNASRGSYIDQLKTLQEKQRAEQGHDDKVTGQSDLKQEDFLSLLTQQLAYQDPFKPVNNEQMIGQMASFATVDGIGKMNKQFSSLNTVMTSNQALQASSLVGQDVLVRGNKGFKSAIGSIVGMVKLPQAMNDVMVRIHNEQGQLLKNFSIGSKSSGDHRVEWDGLDDSGNLLSEGKYTINVSGFIDGESQDFELSTYANVNSVLLGNSDGNIMLNVAGYASPVKLIEVLEVGHASMGGVSKS</sequence>
<keyword evidence="3 5" id="KW-1005">Bacterial flagellum biogenesis</keyword>
<dbReference type="AlphaFoldDB" id="A0A291B730"/>
<feature type="domain" description="FlgD Tudor-like" evidence="7">
    <location>
        <begin position="99"/>
        <end position="233"/>
    </location>
</feature>
<protein>
    <recommendedName>
        <fullName evidence="2 5">Basal-body rod modification protein FlgD</fullName>
    </recommendedName>
</protein>
<dbReference type="Gene3D" id="2.30.30.910">
    <property type="match status" value="1"/>
</dbReference>
<dbReference type="Pfam" id="PF13860">
    <property type="entry name" value="FlgD_ig"/>
    <property type="match status" value="1"/>
</dbReference>
<evidence type="ECO:0000256" key="1">
    <source>
        <dbReference type="ARBA" id="ARBA00010577"/>
    </source>
</evidence>
<evidence type="ECO:0000256" key="2">
    <source>
        <dbReference type="ARBA" id="ARBA00016013"/>
    </source>
</evidence>
<evidence type="ECO:0000259" key="6">
    <source>
        <dbReference type="Pfam" id="PF13860"/>
    </source>
</evidence>
<comment type="function">
    <text evidence="4 5">Required for flagellar hook formation. May act as a scaffolding protein.</text>
</comment>
<evidence type="ECO:0000259" key="7">
    <source>
        <dbReference type="Pfam" id="PF13861"/>
    </source>
</evidence>
<dbReference type="Proteomes" id="UP000218160">
    <property type="component" value="Chromosome 1"/>
</dbReference>
<keyword evidence="8" id="KW-0282">Flagellum</keyword>
<dbReference type="EMBL" id="CP020660">
    <property type="protein sequence ID" value="ATF08810.1"/>
    <property type="molecule type" value="Genomic_DNA"/>
</dbReference>
<keyword evidence="8" id="KW-0969">Cilium</keyword>
<name>A0A291B730_9GAMM</name>
<dbReference type="GO" id="GO:0044781">
    <property type="term" value="P:bacterial-type flagellum organization"/>
    <property type="evidence" value="ECO:0007669"/>
    <property type="project" value="UniProtKB-UniRule"/>
</dbReference>
<reference evidence="9" key="1">
    <citation type="submission" date="2017-04" db="EMBL/GenBank/DDBJ databases">
        <title>Genome evolution of the luminous symbionts of deep sea anglerfish.</title>
        <authorList>
            <person name="Hendry T.A."/>
        </authorList>
    </citation>
    <scope>NUCLEOTIDE SEQUENCE [LARGE SCALE GENOMIC DNA]</scope>
</reference>
<proteinExistence type="inferred from homology"/>